<evidence type="ECO:0000259" key="8">
    <source>
        <dbReference type="SMART" id="SM00471"/>
    </source>
</evidence>
<keyword evidence="7" id="KW-0378">Hydrolase</keyword>
<dbReference type="GO" id="GO:0046872">
    <property type="term" value="F:metal ion binding"/>
    <property type="evidence" value="ECO:0007669"/>
    <property type="project" value="UniProtKB-KW"/>
</dbReference>
<evidence type="ECO:0000256" key="1">
    <source>
        <dbReference type="ARBA" id="ARBA00001638"/>
    </source>
</evidence>
<dbReference type="PANTHER" id="PTHR11845:SF13">
    <property type="entry name" value="5'-DEOXYNUCLEOTIDASE HDDC2"/>
    <property type="match status" value="1"/>
</dbReference>
<comment type="subunit">
    <text evidence="4">Homodimer.</text>
</comment>
<dbReference type="InterPro" id="IPR003607">
    <property type="entry name" value="HD/PDEase_dom"/>
</dbReference>
<comment type="cofactor">
    <cofactor evidence="3">
        <name>Co(2+)</name>
        <dbReference type="ChEBI" id="CHEBI:48828"/>
    </cofactor>
</comment>
<dbReference type="SUPFAM" id="SSF109604">
    <property type="entry name" value="HD-domain/PDEase-like"/>
    <property type="match status" value="1"/>
</dbReference>
<dbReference type="InterPro" id="IPR006674">
    <property type="entry name" value="HD_domain"/>
</dbReference>
<comment type="cofactor">
    <cofactor evidence="2">
        <name>Mn(2+)</name>
        <dbReference type="ChEBI" id="CHEBI:29035"/>
    </cofactor>
</comment>
<proteinExistence type="predicted"/>
<evidence type="ECO:0000256" key="6">
    <source>
        <dbReference type="ARBA" id="ARBA00022723"/>
    </source>
</evidence>
<evidence type="ECO:0000256" key="5">
    <source>
        <dbReference type="ARBA" id="ARBA00012964"/>
    </source>
</evidence>
<dbReference type="Gene3D" id="1.10.3210.10">
    <property type="entry name" value="Hypothetical protein af1432"/>
    <property type="match status" value="1"/>
</dbReference>
<gene>
    <name evidence="9" type="ORF">GCM10007981_08150</name>
</gene>
<reference evidence="9" key="1">
    <citation type="journal article" date="2014" name="Int. J. Syst. Evol. Microbiol.">
        <title>Complete genome sequence of Corynebacterium casei LMG S-19264T (=DSM 44701T), isolated from a smear-ripened cheese.</title>
        <authorList>
            <consortium name="US DOE Joint Genome Institute (JGI-PGF)"/>
            <person name="Walter F."/>
            <person name="Albersmeier A."/>
            <person name="Kalinowski J."/>
            <person name="Ruckert C."/>
        </authorList>
    </citation>
    <scope>NUCLEOTIDE SEQUENCE</scope>
    <source>
        <strain evidence="9">JCM 10088</strain>
    </source>
</reference>
<dbReference type="Pfam" id="PF13023">
    <property type="entry name" value="HD_3"/>
    <property type="match status" value="1"/>
</dbReference>
<keyword evidence="10" id="KW-1185">Reference proteome</keyword>
<keyword evidence="6" id="KW-0479">Metal-binding</keyword>
<reference evidence="9" key="2">
    <citation type="submission" date="2020-09" db="EMBL/GenBank/DDBJ databases">
        <authorList>
            <person name="Sun Q."/>
            <person name="Ohkuma M."/>
        </authorList>
    </citation>
    <scope>NUCLEOTIDE SEQUENCE</scope>
    <source>
        <strain evidence="9">JCM 10088</strain>
    </source>
</reference>
<protein>
    <recommendedName>
        <fullName evidence="5">5'-deoxynucleotidase</fullName>
        <ecNumber evidence="5">3.1.3.89</ecNumber>
    </recommendedName>
</protein>
<dbReference type="PANTHER" id="PTHR11845">
    <property type="entry name" value="5'-DEOXYNUCLEOTIDASE HDDC2"/>
    <property type="match status" value="1"/>
</dbReference>
<organism evidence="9 10">
    <name type="scientific">Thermocladium modestius</name>
    <dbReference type="NCBI Taxonomy" id="62609"/>
    <lineage>
        <taxon>Archaea</taxon>
        <taxon>Thermoproteota</taxon>
        <taxon>Thermoprotei</taxon>
        <taxon>Thermoproteales</taxon>
        <taxon>Thermoproteaceae</taxon>
        <taxon>Thermocladium</taxon>
    </lineage>
</organism>
<evidence type="ECO:0000313" key="10">
    <source>
        <dbReference type="Proteomes" id="UP000610960"/>
    </source>
</evidence>
<dbReference type="InterPro" id="IPR039356">
    <property type="entry name" value="YfbR/HDDC2"/>
</dbReference>
<dbReference type="Proteomes" id="UP000610960">
    <property type="component" value="Unassembled WGS sequence"/>
</dbReference>
<dbReference type="AlphaFoldDB" id="A0A830GVZ4"/>
<comment type="catalytic activity">
    <reaction evidence="1">
        <text>a 2'-deoxyribonucleoside 5'-phosphate + H2O = a 2'-deoxyribonucleoside + phosphate</text>
        <dbReference type="Rhea" id="RHEA:36167"/>
        <dbReference type="ChEBI" id="CHEBI:15377"/>
        <dbReference type="ChEBI" id="CHEBI:18274"/>
        <dbReference type="ChEBI" id="CHEBI:43474"/>
        <dbReference type="ChEBI" id="CHEBI:65317"/>
        <dbReference type="EC" id="3.1.3.89"/>
    </reaction>
</comment>
<dbReference type="SMART" id="SM00471">
    <property type="entry name" value="HDc"/>
    <property type="match status" value="1"/>
</dbReference>
<comment type="caution">
    <text evidence="9">The sequence shown here is derived from an EMBL/GenBank/DDBJ whole genome shotgun (WGS) entry which is preliminary data.</text>
</comment>
<sequence length="181" mass="19974">MDLDELPKIVDALCLLPRIGWVSRGIMNPETVGRHSLLAALIAAQLAKSLGLDVGRAALLALIHDVAEYRLGDVVRDVREIDMSYWRSMEQGIARDLGLGEEFEEYSMGDSKEAKVAAISDKLATFLRACIYARENASIIPLIKRYAEMIKPMLGSLGGEAALEIEGVIRKCLLNYSIHMD</sequence>
<dbReference type="EMBL" id="BMNL01000002">
    <property type="protein sequence ID" value="GGP20366.1"/>
    <property type="molecule type" value="Genomic_DNA"/>
</dbReference>
<dbReference type="EC" id="3.1.3.89" evidence="5"/>
<evidence type="ECO:0000256" key="7">
    <source>
        <dbReference type="ARBA" id="ARBA00022801"/>
    </source>
</evidence>
<accession>A0A830GVZ4</accession>
<evidence type="ECO:0000256" key="2">
    <source>
        <dbReference type="ARBA" id="ARBA00001936"/>
    </source>
</evidence>
<evidence type="ECO:0000256" key="4">
    <source>
        <dbReference type="ARBA" id="ARBA00011738"/>
    </source>
</evidence>
<dbReference type="RefSeq" id="WP_075059000.1">
    <property type="nucleotide sequence ID" value="NZ_BMNL01000002.1"/>
</dbReference>
<dbReference type="GO" id="GO:0002953">
    <property type="term" value="F:5'-deoxynucleotidase activity"/>
    <property type="evidence" value="ECO:0007669"/>
    <property type="project" value="UniProtKB-EC"/>
</dbReference>
<name>A0A830GVZ4_9CREN</name>
<dbReference type="OrthoDB" id="46088at2157"/>
<evidence type="ECO:0000256" key="3">
    <source>
        <dbReference type="ARBA" id="ARBA00001941"/>
    </source>
</evidence>
<evidence type="ECO:0000313" key="9">
    <source>
        <dbReference type="EMBL" id="GGP20366.1"/>
    </source>
</evidence>
<feature type="domain" description="HD/PDEase" evidence="8">
    <location>
        <begin position="28"/>
        <end position="135"/>
    </location>
</feature>